<evidence type="ECO:0000313" key="7">
    <source>
        <dbReference type="EMBL" id="QUT07888.1"/>
    </source>
</evidence>
<dbReference type="RefSeq" id="WP_212610839.1">
    <property type="nucleotide sequence ID" value="NZ_CP073910.1"/>
</dbReference>
<dbReference type="InterPro" id="IPR012556">
    <property type="entry name" value="Entericidin"/>
</dbReference>
<evidence type="ECO:0000256" key="1">
    <source>
        <dbReference type="ARBA" id="ARBA00010296"/>
    </source>
</evidence>
<evidence type="ECO:0000256" key="6">
    <source>
        <dbReference type="ARBA" id="ARBA00023288"/>
    </source>
</evidence>
<name>A0A975Q3W6_9SPHN</name>
<comment type="similarity">
    <text evidence="1">Belongs to the EcnA/EcnB lipoprotein family.</text>
</comment>
<evidence type="ECO:0000256" key="4">
    <source>
        <dbReference type="ARBA" id="ARBA00023136"/>
    </source>
</evidence>
<keyword evidence="6 7" id="KW-0449">Lipoprotein</keyword>
<gene>
    <name evidence="7" type="ORF">KFK14_11160</name>
</gene>
<proteinExistence type="inferred from homology"/>
<organism evidence="7 8">
    <name type="scientific">Sphingobium phenoxybenzoativorans</name>
    <dbReference type="NCBI Taxonomy" id="1592790"/>
    <lineage>
        <taxon>Bacteria</taxon>
        <taxon>Pseudomonadati</taxon>
        <taxon>Pseudomonadota</taxon>
        <taxon>Alphaproteobacteria</taxon>
        <taxon>Sphingomonadales</taxon>
        <taxon>Sphingomonadaceae</taxon>
        <taxon>Sphingobium</taxon>
    </lineage>
</organism>
<dbReference type="Pfam" id="PF08085">
    <property type="entry name" value="Entericidin"/>
    <property type="match status" value="1"/>
</dbReference>
<evidence type="ECO:0000256" key="3">
    <source>
        <dbReference type="ARBA" id="ARBA00022729"/>
    </source>
</evidence>
<dbReference type="GO" id="GO:0009636">
    <property type="term" value="P:response to toxic substance"/>
    <property type="evidence" value="ECO:0007669"/>
    <property type="project" value="InterPro"/>
</dbReference>
<dbReference type="GO" id="GO:0016020">
    <property type="term" value="C:membrane"/>
    <property type="evidence" value="ECO:0007669"/>
    <property type="project" value="InterPro"/>
</dbReference>
<accession>A0A975Q3W6</accession>
<dbReference type="Proteomes" id="UP000681425">
    <property type="component" value="Chromosome"/>
</dbReference>
<evidence type="ECO:0000256" key="2">
    <source>
        <dbReference type="ARBA" id="ARBA00022475"/>
    </source>
</evidence>
<keyword evidence="8" id="KW-1185">Reference proteome</keyword>
<dbReference type="PROSITE" id="PS51257">
    <property type="entry name" value="PROKAR_LIPOPROTEIN"/>
    <property type="match status" value="1"/>
</dbReference>
<evidence type="ECO:0000313" key="8">
    <source>
        <dbReference type="Proteomes" id="UP000681425"/>
    </source>
</evidence>
<keyword evidence="4" id="KW-0472">Membrane</keyword>
<keyword evidence="2" id="KW-1003">Cell membrane</keyword>
<evidence type="ECO:0000256" key="5">
    <source>
        <dbReference type="ARBA" id="ARBA00023139"/>
    </source>
</evidence>
<sequence length="42" mass="4425">MKRKIALTLVTLGLVALTACNTVQGAGRDIESVGRKGKEVIN</sequence>
<protein>
    <submittedName>
        <fullName evidence="7">Entericidin A/B family lipoprotein</fullName>
    </submittedName>
</protein>
<dbReference type="AlphaFoldDB" id="A0A975Q3W6"/>
<keyword evidence="5" id="KW-0564">Palmitate</keyword>
<reference evidence="7" key="1">
    <citation type="submission" date="2021-04" db="EMBL/GenBank/DDBJ databases">
        <title>Isolation of p-tert-butylphenol degrading bacteria Sphingobium phenoxybenzoativorans Tas13 from active sludge.</title>
        <authorList>
            <person name="Li Y."/>
        </authorList>
    </citation>
    <scope>NUCLEOTIDE SEQUENCE</scope>
    <source>
        <strain evidence="7">Tas13</strain>
    </source>
</reference>
<dbReference type="KEGG" id="spph:KFK14_11160"/>
<keyword evidence="3" id="KW-0732">Signal</keyword>
<dbReference type="EMBL" id="CP073910">
    <property type="protein sequence ID" value="QUT07888.1"/>
    <property type="molecule type" value="Genomic_DNA"/>
</dbReference>